<protein>
    <submittedName>
        <fullName evidence="1">Uncharacterized protein</fullName>
    </submittedName>
</protein>
<evidence type="ECO:0000313" key="2">
    <source>
        <dbReference type="Proteomes" id="UP000006729"/>
    </source>
</evidence>
<dbReference type="HOGENOM" id="CLU_1985394_0_0_1"/>
<dbReference type="InterPro" id="IPR027443">
    <property type="entry name" value="IPNS-like_sf"/>
</dbReference>
<dbReference type="SUPFAM" id="SSF51197">
    <property type="entry name" value="Clavaminate synthase-like"/>
    <property type="match status" value="1"/>
</dbReference>
<accession>B9GJ55</accession>
<dbReference type="InParanoid" id="B9GJ55"/>
<name>B9GJ55_POPTR</name>
<evidence type="ECO:0000313" key="1">
    <source>
        <dbReference type="EMBL" id="PNT60083.1"/>
    </source>
</evidence>
<dbReference type="eggNOG" id="KOG0143">
    <property type="taxonomic scope" value="Eukaryota"/>
</dbReference>
<reference evidence="1 2" key="1">
    <citation type="journal article" date="2006" name="Science">
        <title>The genome of black cottonwood, Populus trichocarpa (Torr. &amp; Gray).</title>
        <authorList>
            <person name="Tuskan G.A."/>
            <person name="Difazio S."/>
            <person name="Jansson S."/>
            <person name="Bohlmann J."/>
            <person name="Grigoriev I."/>
            <person name="Hellsten U."/>
            <person name="Putnam N."/>
            <person name="Ralph S."/>
            <person name="Rombauts S."/>
            <person name="Salamov A."/>
            <person name="Schein J."/>
            <person name="Sterck L."/>
            <person name="Aerts A."/>
            <person name="Bhalerao R.R."/>
            <person name="Bhalerao R.P."/>
            <person name="Blaudez D."/>
            <person name="Boerjan W."/>
            <person name="Brun A."/>
            <person name="Brunner A."/>
            <person name="Busov V."/>
            <person name="Campbell M."/>
            <person name="Carlson J."/>
            <person name="Chalot M."/>
            <person name="Chapman J."/>
            <person name="Chen G.L."/>
            <person name="Cooper D."/>
            <person name="Coutinho P.M."/>
            <person name="Couturier J."/>
            <person name="Covert S."/>
            <person name="Cronk Q."/>
            <person name="Cunningham R."/>
            <person name="Davis J."/>
            <person name="Degroeve S."/>
            <person name="Dejardin A."/>
            <person name="Depamphilis C."/>
            <person name="Detter J."/>
            <person name="Dirks B."/>
            <person name="Dubchak I."/>
            <person name="Duplessis S."/>
            <person name="Ehlting J."/>
            <person name="Ellis B."/>
            <person name="Gendler K."/>
            <person name="Goodstein D."/>
            <person name="Gribskov M."/>
            <person name="Grimwood J."/>
            <person name="Groover A."/>
            <person name="Gunter L."/>
            <person name="Hamberger B."/>
            <person name="Heinze B."/>
            <person name="Helariutta Y."/>
            <person name="Henrissat B."/>
            <person name="Holligan D."/>
            <person name="Holt R."/>
            <person name="Huang W."/>
            <person name="Islam-Faridi N."/>
            <person name="Jones S."/>
            <person name="Jones-Rhoades M."/>
            <person name="Jorgensen R."/>
            <person name="Joshi C."/>
            <person name="Kangasjarvi J."/>
            <person name="Karlsson J."/>
            <person name="Kelleher C."/>
            <person name="Kirkpatrick R."/>
            <person name="Kirst M."/>
            <person name="Kohler A."/>
            <person name="Kalluri U."/>
            <person name="Larimer F."/>
            <person name="Leebens-Mack J."/>
            <person name="Leple J.C."/>
            <person name="Locascio P."/>
            <person name="Lou Y."/>
            <person name="Lucas S."/>
            <person name="Martin F."/>
            <person name="Montanini B."/>
            <person name="Napoli C."/>
            <person name="Nelson D.R."/>
            <person name="Nelson C."/>
            <person name="Nieminen K."/>
            <person name="Nilsson O."/>
            <person name="Pereda V."/>
            <person name="Peter G."/>
            <person name="Philippe R."/>
            <person name="Pilate G."/>
            <person name="Poliakov A."/>
            <person name="Razumovskaya J."/>
            <person name="Richardson P."/>
            <person name="Rinaldi C."/>
            <person name="Ritland K."/>
            <person name="Rouze P."/>
            <person name="Ryaboy D."/>
            <person name="Schmutz J."/>
            <person name="Schrader J."/>
            <person name="Segerman B."/>
            <person name="Shin H."/>
            <person name="Siddiqui A."/>
            <person name="Sterky F."/>
            <person name="Terry A."/>
            <person name="Tsai C.J."/>
            <person name="Uberbacher E."/>
            <person name="Unneberg P."/>
            <person name="Vahala J."/>
            <person name="Wall K."/>
            <person name="Wessler S."/>
            <person name="Yang G."/>
            <person name="Yin T."/>
            <person name="Douglas C."/>
            <person name="Marra M."/>
            <person name="Sandberg G."/>
            <person name="Van de Peer Y."/>
            <person name="Rokhsar D."/>
        </authorList>
    </citation>
    <scope>NUCLEOTIDE SEQUENCE [LARGE SCALE GENOMIC DNA]</scope>
    <source>
        <strain evidence="2">cv. Nisqually</strain>
    </source>
</reference>
<organism evidence="1 2">
    <name type="scientific">Populus trichocarpa</name>
    <name type="common">Western balsam poplar</name>
    <name type="synonym">Populus balsamifera subsp. trichocarpa</name>
    <dbReference type="NCBI Taxonomy" id="3694"/>
    <lineage>
        <taxon>Eukaryota</taxon>
        <taxon>Viridiplantae</taxon>
        <taxon>Streptophyta</taxon>
        <taxon>Embryophyta</taxon>
        <taxon>Tracheophyta</taxon>
        <taxon>Spermatophyta</taxon>
        <taxon>Magnoliopsida</taxon>
        <taxon>eudicotyledons</taxon>
        <taxon>Gunneridae</taxon>
        <taxon>Pentapetalae</taxon>
        <taxon>rosids</taxon>
        <taxon>fabids</taxon>
        <taxon>Malpighiales</taxon>
        <taxon>Salicaceae</taxon>
        <taxon>Saliceae</taxon>
        <taxon>Populus</taxon>
    </lineage>
</organism>
<proteinExistence type="predicted"/>
<dbReference type="EMBL" id="CM009290">
    <property type="protein sequence ID" value="PNT60083.1"/>
    <property type="molecule type" value="Genomic_DNA"/>
</dbReference>
<sequence length="126" mass="14364">MKLYSPDHTSPIWSATGFKDNTQNVFVSKEYLVFHCHPPEEYVDLWPTNPSSFRACSSEYSEAARRAEITLLEAIFEGLDMERESTDQILDKHGQKVSMNYYPPCEKSNLGPTLECVIILIPLCCV</sequence>
<dbReference type="AlphaFoldDB" id="B9GJ55"/>
<dbReference type="Proteomes" id="UP000006729">
    <property type="component" value="Chromosome 1"/>
</dbReference>
<keyword evidence="2" id="KW-1185">Reference proteome</keyword>
<dbReference type="Gene3D" id="2.60.120.330">
    <property type="entry name" value="B-lactam Antibiotic, Isopenicillin N Synthase, Chain"/>
    <property type="match status" value="1"/>
</dbReference>
<dbReference type="STRING" id="3694.B9GJ55"/>
<gene>
    <name evidence="1" type="ORF">POPTR_001G451200</name>
</gene>